<organism evidence="2 3">
    <name type="scientific">Candidatus Enterovibrio altilux</name>
    <dbReference type="NCBI Taxonomy" id="1927128"/>
    <lineage>
        <taxon>Bacteria</taxon>
        <taxon>Pseudomonadati</taxon>
        <taxon>Pseudomonadota</taxon>
        <taxon>Gammaproteobacteria</taxon>
        <taxon>Vibrionales</taxon>
        <taxon>Vibrionaceae</taxon>
        <taxon>Enterovibrio</taxon>
    </lineage>
</organism>
<proteinExistence type="predicted"/>
<dbReference type="KEGG" id="elux:BTN50_0496"/>
<reference evidence="3" key="1">
    <citation type="submission" date="2017-04" db="EMBL/GenBank/DDBJ databases">
        <title>Genome evolution of the luminous symbionts of deep sea anglerfish.</title>
        <authorList>
            <person name="Hendry T.A."/>
        </authorList>
    </citation>
    <scope>NUCLEOTIDE SEQUENCE [LARGE SCALE GENOMIC DNA]</scope>
</reference>
<evidence type="ECO:0000313" key="3">
    <source>
        <dbReference type="Proteomes" id="UP000218160"/>
    </source>
</evidence>
<feature type="domain" description="Transposase DDE" evidence="1">
    <location>
        <begin position="1"/>
        <end position="38"/>
    </location>
</feature>
<evidence type="ECO:0000313" key="2">
    <source>
        <dbReference type="EMBL" id="ATF09025.1"/>
    </source>
</evidence>
<dbReference type="Proteomes" id="UP000218160">
    <property type="component" value="Chromosome 1"/>
</dbReference>
<dbReference type="Pfam" id="PF13737">
    <property type="entry name" value="DDE_Tnp_1_5"/>
    <property type="match status" value="1"/>
</dbReference>
<dbReference type="EMBL" id="CP020660">
    <property type="protein sequence ID" value="ATF09025.1"/>
    <property type="molecule type" value="Genomic_DNA"/>
</dbReference>
<dbReference type="AlphaFoldDB" id="A0A291B7P7"/>
<evidence type="ECO:0000259" key="1">
    <source>
        <dbReference type="Pfam" id="PF13737"/>
    </source>
</evidence>
<protein>
    <submittedName>
        <fullName evidence="2">Mobile element protein</fullName>
    </submittedName>
</protein>
<sequence>MVKRVFSIPLRGLKGFINSVFKLTHLPLLCSYYSCMSK</sequence>
<keyword evidence="3" id="KW-1185">Reference proteome</keyword>
<accession>A0A291B7P7</accession>
<dbReference type="InterPro" id="IPR025668">
    <property type="entry name" value="Tnp_DDE_dom"/>
</dbReference>
<gene>
    <name evidence="2" type="ORF">BTN50_0496</name>
</gene>
<name>A0A291B7P7_9GAMM</name>